<evidence type="ECO:0000259" key="2">
    <source>
        <dbReference type="Pfam" id="PF13400"/>
    </source>
</evidence>
<keyword evidence="4" id="KW-1185">Reference proteome</keyword>
<dbReference type="STRING" id="999627.SAMN05216236_102202"/>
<keyword evidence="1" id="KW-0812">Transmembrane</keyword>
<proteinExistence type="predicted"/>
<evidence type="ECO:0000313" key="3">
    <source>
        <dbReference type="EMBL" id="SFT49645.1"/>
    </source>
</evidence>
<evidence type="ECO:0000313" key="4">
    <source>
        <dbReference type="Proteomes" id="UP000182466"/>
    </source>
</evidence>
<organism evidence="3 4">
    <name type="scientific">Sedimentitalea nanhaiensis</name>
    <dbReference type="NCBI Taxonomy" id="999627"/>
    <lineage>
        <taxon>Bacteria</taxon>
        <taxon>Pseudomonadati</taxon>
        <taxon>Pseudomonadota</taxon>
        <taxon>Alphaproteobacteria</taxon>
        <taxon>Rhodobacterales</taxon>
        <taxon>Paracoccaceae</taxon>
        <taxon>Sedimentitalea</taxon>
    </lineage>
</organism>
<sequence>MNFRPGPTRIREPNGPVSPWLCTMGYLTKFRRDESGAMLIFSLYAFLIILLIGGIGVDLMRFERDRSRLQYTLDRAVLAAADLDQPMQPESVVQDYFAKSGLGDYLASVSVDEGIGYRVVSATASADMNTLFMHMNGVDTLTAPAAGTAEERIDGVEISMVLDVSGSMNQNSRLPNLIVAARDFVDTMDENSAEGDLSISIVPYATQVSVPDVLMQQFNVSDEHEYSNCINFESADFDSPSLSASQPYQRTMHFDPWKDYDGMDNNPKVLMGDNSSTLPVCEALPDREILAMQNDVTVLKNYISNLTARGNTSIDVGMKWGTALLDPSLRPVIGEMIAAGAVPAEFANRPQSYNDGETLKVLVLMTDGENTSQYYVNDGYREGPSDLWFNDDEDRWSVYYPPYDAYYWPHEDKWADHPYGQDGMGCVGYDTWNWSCQDRTEDGSAANVEYPDLWAYVSLKANVKRRYYPFMNDSTAYSQWYSSVRNYVNATVKNARTKAICDTAKNQQIIVFAIAFEAPSNGRAVLKDCASSDAHYFEVKADGSGIKIDDAFASIASSIRKLRLTQ</sequence>
<dbReference type="Proteomes" id="UP000182466">
    <property type="component" value="Unassembled WGS sequence"/>
</dbReference>
<feature type="domain" description="Putative Flp pilus-assembly TadG-like N-terminal" evidence="2">
    <location>
        <begin position="36"/>
        <end position="81"/>
    </location>
</feature>
<dbReference type="SUPFAM" id="SSF53300">
    <property type="entry name" value="vWA-like"/>
    <property type="match status" value="1"/>
</dbReference>
<reference evidence="3 4" key="1">
    <citation type="submission" date="2016-10" db="EMBL/GenBank/DDBJ databases">
        <authorList>
            <person name="de Groot N.N."/>
        </authorList>
    </citation>
    <scope>NUCLEOTIDE SEQUENCE [LARGE SCALE GENOMIC DNA]</scope>
    <source>
        <strain evidence="3 4">CGMCC 1.10959</strain>
    </source>
</reference>
<dbReference type="AlphaFoldDB" id="A0A1I6YGH6"/>
<protein>
    <submittedName>
        <fullName evidence="3">Flp pilus assembly protein TadG</fullName>
    </submittedName>
</protein>
<evidence type="ECO:0000256" key="1">
    <source>
        <dbReference type="SAM" id="Phobius"/>
    </source>
</evidence>
<keyword evidence="1" id="KW-0472">Membrane</keyword>
<gene>
    <name evidence="3" type="ORF">SAMN05216236_102202</name>
</gene>
<feature type="transmembrane region" description="Helical" evidence="1">
    <location>
        <begin position="37"/>
        <end position="60"/>
    </location>
</feature>
<dbReference type="EMBL" id="FPAW01000002">
    <property type="protein sequence ID" value="SFT49645.1"/>
    <property type="molecule type" value="Genomic_DNA"/>
</dbReference>
<name>A0A1I6YGH6_9RHOB</name>
<keyword evidence="1" id="KW-1133">Transmembrane helix</keyword>
<dbReference type="InterPro" id="IPR036465">
    <property type="entry name" value="vWFA_dom_sf"/>
</dbReference>
<dbReference type="Pfam" id="PF13400">
    <property type="entry name" value="Tad"/>
    <property type="match status" value="1"/>
</dbReference>
<accession>A0A1I6YGH6</accession>
<dbReference type="eggNOG" id="COG2304">
    <property type="taxonomic scope" value="Bacteria"/>
</dbReference>
<dbReference type="InterPro" id="IPR028087">
    <property type="entry name" value="Tad_N"/>
</dbReference>
<dbReference type="Gene3D" id="3.40.50.410">
    <property type="entry name" value="von Willebrand factor, type A domain"/>
    <property type="match status" value="1"/>
</dbReference>